<name>A0A7G6WVS4_9ACTN</name>
<reference evidence="5" key="1">
    <citation type="submission" date="2019-09" db="EMBL/GenBank/DDBJ databases">
        <title>Antimicrobial potential of Antarctic Bacteria.</title>
        <authorList>
            <person name="Benaud N."/>
            <person name="Edwards R.J."/>
            <person name="Ferrari B.C."/>
        </authorList>
    </citation>
    <scope>NUCLEOTIDE SEQUENCE [LARGE SCALE GENOMIC DNA]</scope>
    <source>
        <strain evidence="5">SPB151</strain>
    </source>
</reference>
<keyword evidence="3" id="KW-1133">Transmembrane helix</keyword>
<feature type="compositionally biased region" description="Acidic residues" evidence="2">
    <location>
        <begin position="179"/>
        <end position="196"/>
    </location>
</feature>
<feature type="transmembrane region" description="Helical" evidence="3">
    <location>
        <begin position="649"/>
        <end position="672"/>
    </location>
</feature>
<gene>
    <name evidence="4" type="ORF">F1D05_09575</name>
</gene>
<keyword evidence="5" id="KW-1185">Reference proteome</keyword>
<accession>A0A7G6WVS4</accession>
<evidence type="ECO:0000313" key="4">
    <source>
        <dbReference type="EMBL" id="QNE18089.1"/>
    </source>
</evidence>
<feature type="region of interest" description="Disordered" evidence="2">
    <location>
        <begin position="173"/>
        <end position="263"/>
    </location>
</feature>
<evidence type="ECO:0000256" key="2">
    <source>
        <dbReference type="SAM" id="MobiDB-lite"/>
    </source>
</evidence>
<feature type="region of interest" description="Disordered" evidence="2">
    <location>
        <begin position="1"/>
        <end position="22"/>
    </location>
</feature>
<keyword evidence="3" id="KW-0812">Transmembrane</keyword>
<proteinExistence type="predicted"/>
<reference evidence="4 5" key="2">
    <citation type="journal article" date="2020" name="Microbiol. Resour. Announc.">
        <title>Antarctic desert soil bacteria exhibit high novel natural product potential, evaluated through long-read genome sequencing and comparative genomics.</title>
        <authorList>
            <person name="Benaud N."/>
            <person name="Edwards R.J."/>
            <person name="Amos T.G."/>
            <person name="D'Agostino P.M."/>
            <person name="Gutierrez-Chavez C."/>
            <person name="Montgomery K."/>
            <person name="Nicetic I."/>
            <person name="Ferrari B.C."/>
        </authorList>
    </citation>
    <scope>NUCLEOTIDE SEQUENCE [LARGE SCALE GENOMIC DNA]</scope>
    <source>
        <strain evidence="4 5">SPB151</strain>
    </source>
</reference>
<protein>
    <submittedName>
        <fullName evidence="4">Uncharacterized protein</fullName>
    </submittedName>
</protein>
<dbReference type="AlphaFoldDB" id="A0A7G6WVS4"/>
<keyword evidence="3" id="KW-0472">Membrane</keyword>
<evidence type="ECO:0000256" key="1">
    <source>
        <dbReference type="SAM" id="Coils"/>
    </source>
</evidence>
<keyword evidence="1" id="KW-0175">Coiled coil</keyword>
<evidence type="ECO:0000256" key="3">
    <source>
        <dbReference type="SAM" id="Phobius"/>
    </source>
</evidence>
<organism evidence="4 5">
    <name type="scientific">Kribbella qitaiheensis</name>
    <dbReference type="NCBI Taxonomy" id="1544730"/>
    <lineage>
        <taxon>Bacteria</taxon>
        <taxon>Bacillati</taxon>
        <taxon>Actinomycetota</taxon>
        <taxon>Actinomycetes</taxon>
        <taxon>Propionibacteriales</taxon>
        <taxon>Kribbellaceae</taxon>
        <taxon>Kribbella</taxon>
    </lineage>
</organism>
<dbReference type="KEGG" id="kqi:F1D05_09575"/>
<dbReference type="Proteomes" id="UP000515563">
    <property type="component" value="Chromosome"/>
</dbReference>
<evidence type="ECO:0000313" key="5">
    <source>
        <dbReference type="Proteomes" id="UP000515563"/>
    </source>
</evidence>
<dbReference type="EMBL" id="CP043661">
    <property type="protein sequence ID" value="QNE18089.1"/>
    <property type="molecule type" value="Genomic_DNA"/>
</dbReference>
<sequence length="673" mass="74606">MSILTGPKHAVGRKERPKKPDELLSSVVRETAAPAAVEVLRGNEAFAFPSGTAWVVLVLAVESIGGLSRRHVRDEARGSIIELIENDSISTLATRDLLDAQTFGIIPTPGTLERMDEYSLLTGAEYTWAVAYLHGGQDLRVDLVTATTFAQAQAISQGRIGLEDAIGAAAWAQHSGEPTPDDEVVQLADDEDDPPYDQDPAFGLGSDDQPDFSVIVDDEVPDPQGLDEAGTSDDLLDDRSEIEDEAETTDGEDHADEHFSRPAGDLVKAPAANLAEVRGILARRFLSDDIDLQVTLDEFTTSFGLGPLRVQIEEPAGSTSWLGDQVAQLVRQANAQLSKLHADGQTTLQTHFVTLMSLHAEQVMREVSIDLDGSIYRELTTGAKAEYRQELAVKEETCRQARAEIQHSFEEAITRIGQQAAAQAESQYRERHRARIQREQVDVVAAIEAKIENDYAYTQQEILGLRRKDAQRKMAIGMTRVFEVLAERQEENLAAEQALLVRLTDEIQRVVDENRKNDISRAHVLATEQSTLDRIGLLERENTEEIGRLRAAHADKLQRAEDEFEHARQSAIEQLQARDEEWLHSLNLEREKTTSQTNRVSDLLSQMDHMAESFNKQYAARITELQADRQAYIYDLERSNEMQSRSNNALIAMAAILALLMLAGGFVIGAALT</sequence>
<feature type="coiled-coil region" evidence="1">
    <location>
        <begin position="486"/>
        <end position="513"/>
    </location>
</feature>
<feature type="compositionally biased region" description="Basic and acidic residues" evidence="2">
    <location>
        <begin position="12"/>
        <end position="22"/>
    </location>
</feature>
<feature type="compositionally biased region" description="Acidic residues" evidence="2">
    <location>
        <begin position="230"/>
        <end position="250"/>
    </location>
</feature>
<feature type="compositionally biased region" description="Basic and acidic residues" evidence="2">
    <location>
        <begin position="251"/>
        <end position="260"/>
    </location>
</feature>
<dbReference type="RefSeq" id="WP_185446958.1">
    <property type="nucleotide sequence ID" value="NZ_CP043661.1"/>
</dbReference>